<feature type="transmembrane region" description="Helical" evidence="6">
    <location>
        <begin position="435"/>
        <end position="455"/>
    </location>
</feature>
<dbReference type="Proteomes" id="UP000383932">
    <property type="component" value="Unassembled WGS sequence"/>
</dbReference>
<dbReference type="SUPFAM" id="SSF81321">
    <property type="entry name" value="Family A G protein-coupled receptor-like"/>
    <property type="match status" value="1"/>
</dbReference>
<comment type="subcellular location">
    <subcellularLocation>
        <location evidence="1">Membrane</location>
        <topology evidence="1">Multi-pass membrane protein</topology>
    </subcellularLocation>
</comment>
<dbReference type="PANTHER" id="PTHR23112">
    <property type="entry name" value="G PROTEIN-COUPLED RECEPTOR 157-RELATED"/>
    <property type="match status" value="1"/>
</dbReference>
<evidence type="ECO:0000256" key="3">
    <source>
        <dbReference type="ARBA" id="ARBA00022989"/>
    </source>
</evidence>
<keyword evidence="4 6" id="KW-0472">Membrane</keyword>
<evidence type="ECO:0000256" key="5">
    <source>
        <dbReference type="SAM" id="MobiDB-lite"/>
    </source>
</evidence>
<feature type="transmembrane region" description="Helical" evidence="6">
    <location>
        <begin position="211"/>
        <end position="235"/>
    </location>
</feature>
<feature type="transmembrane region" description="Helical" evidence="6">
    <location>
        <begin position="324"/>
        <end position="345"/>
    </location>
</feature>
<evidence type="ECO:0000256" key="1">
    <source>
        <dbReference type="ARBA" id="ARBA00004141"/>
    </source>
</evidence>
<dbReference type="GO" id="GO:0005886">
    <property type="term" value="C:plasma membrane"/>
    <property type="evidence" value="ECO:0007669"/>
    <property type="project" value="TreeGrafter"/>
</dbReference>
<dbReference type="OrthoDB" id="100006at2759"/>
<keyword evidence="3 6" id="KW-1133">Transmembrane helix</keyword>
<accession>A0A5N5QAC4</accession>
<feature type="transmembrane region" description="Helical" evidence="6">
    <location>
        <begin position="475"/>
        <end position="496"/>
    </location>
</feature>
<proteinExistence type="predicted"/>
<dbReference type="EMBL" id="SSOP01000416">
    <property type="protein sequence ID" value="KAB5588579.1"/>
    <property type="molecule type" value="Genomic_DNA"/>
</dbReference>
<protein>
    <submittedName>
        <fullName evidence="7">Uncharacterized protein</fullName>
    </submittedName>
</protein>
<evidence type="ECO:0000256" key="4">
    <source>
        <dbReference type="ARBA" id="ARBA00023136"/>
    </source>
</evidence>
<evidence type="ECO:0000256" key="2">
    <source>
        <dbReference type="ARBA" id="ARBA00022692"/>
    </source>
</evidence>
<organism evidence="7 8">
    <name type="scientific">Ceratobasidium theobromae</name>
    <dbReference type="NCBI Taxonomy" id="1582974"/>
    <lineage>
        <taxon>Eukaryota</taxon>
        <taxon>Fungi</taxon>
        <taxon>Dikarya</taxon>
        <taxon>Basidiomycota</taxon>
        <taxon>Agaricomycotina</taxon>
        <taxon>Agaricomycetes</taxon>
        <taxon>Cantharellales</taxon>
        <taxon>Ceratobasidiaceae</taxon>
        <taxon>Ceratobasidium</taxon>
    </lineage>
</organism>
<comment type="caution">
    <text evidence="7">The sequence shown here is derived from an EMBL/GenBank/DDBJ whole genome shotgun (WGS) entry which is preliminary data.</text>
</comment>
<feature type="region of interest" description="Disordered" evidence="5">
    <location>
        <begin position="568"/>
        <end position="592"/>
    </location>
</feature>
<evidence type="ECO:0000313" key="8">
    <source>
        <dbReference type="Proteomes" id="UP000383932"/>
    </source>
</evidence>
<gene>
    <name evidence="7" type="ORF">CTheo_7975</name>
</gene>
<keyword evidence="2 6" id="KW-0812">Transmembrane</keyword>
<dbReference type="GO" id="GO:0007189">
    <property type="term" value="P:adenylate cyclase-activating G protein-coupled receptor signaling pathway"/>
    <property type="evidence" value="ECO:0007669"/>
    <property type="project" value="TreeGrafter"/>
</dbReference>
<feature type="transmembrane region" description="Helical" evidence="6">
    <location>
        <begin position="376"/>
        <end position="397"/>
    </location>
</feature>
<evidence type="ECO:0000313" key="7">
    <source>
        <dbReference type="EMBL" id="KAB5588579.1"/>
    </source>
</evidence>
<feature type="transmembrane region" description="Helical" evidence="6">
    <location>
        <begin position="292"/>
        <end position="312"/>
    </location>
</feature>
<dbReference type="Gene3D" id="1.20.1070.10">
    <property type="entry name" value="Rhodopsin 7-helix transmembrane proteins"/>
    <property type="match status" value="1"/>
</dbReference>
<keyword evidence="8" id="KW-1185">Reference proteome</keyword>
<feature type="compositionally biased region" description="Polar residues" evidence="5">
    <location>
        <begin position="504"/>
        <end position="536"/>
    </location>
</feature>
<evidence type="ECO:0000256" key="6">
    <source>
        <dbReference type="SAM" id="Phobius"/>
    </source>
</evidence>
<sequence>MCGREQHVPERPIALSRINHPFGEIKAFPAANISLQRLAFSTIWDPHQPKRFLGCLTPRDLRKRVTDVNSGSQAGEQILGVKILVGLESGFPLPFVDLSTRGPVPAKGSTQNATDTMPNHTFNTVPIVTQSTMIINNHRRLSPDIRARGLLAPASSSGRNQTIAKCETGKGDSELQTSPLMPTFLQAASAPMSVTEVYYQSNEAQGVTATIVASFISLVSVVVLCSLLAWTTITGRGPAKPFLRTHIGAYSLSLLTVDFTQAIGGIMSIKWVAGGRVSIGGFCTAQAAMKQFSNVGAALWTTAIAIHTFRLLFFNSHTTNRQCFITLAVVWCGIITIVTLGPTAIQSESRGNFFGIAGYWCWITHNYSAEGLALEYLFMFAAATVSFIVYTMVFFRLRGNLVAEGYKIRFLSVDPSRAWNLEAGYAIMETQTMSVAWQLMWYPVSYTFTILPLFISRWTEFSGNNVPFGAKVFSSVVSMLSGFINVAVFIATRRVLPPMKLQRKLQSGPASGSHGNAGSTNNHTSRAQNVSRATTSREPSFIVALPQCKSPSQDSELEDCSHLSIFSEKDERCPSRGSASTSISKCELGYGG</sequence>
<dbReference type="PANTHER" id="PTHR23112:SF37">
    <property type="entry name" value="G PROTEIN-COUPLED RECEPTOR GPR1"/>
    <property type="match status" value="1"/>
</dbReference>
<name>A0A5N5QAC4_9AGAM</name>
<feature type="region of interest" description="Disordered" evidence="5">
    <location>
        <begin position="502"/>
        <end position="536"/>
    </location>
</feature>
<reference evidence="7 8" key="1">
    <citation type="journal article" date="2019" name="Fungal Biol. Biotechnol.">
        <title>Draft genome sequence of fastidious pathogen Ceratobasidium theobromae, which causes vascular-streak dieback in Theobroma cacao.</title>
        <authorList>
            <person name="Ali S.S."/>
            <person name="Asman A."/>
            <person name="Shao J."/>
            <person name="Firmansyah A.P."/>
            <person name="Susilo A.W."/>
            <person name="Rosmana A."/>
            <person name="McMahon P."/>
            <person name="Junaid M."/>
            <person name="Guest D."/>
            <person name="Kheng T.Y."/>
            <person name="Meinhardt L.W."/>
            <person name="Bailey B.A."/>
        </authorList>
    </citation>
    <scope>NUCLEOTIDE SEQUENCE [LARGE SCALE GENOMIC DNA]</scope>
    <source>
        <strain evidence="7 8">CT2</strain>
    </source>
</reference>
<dbReference type="AlphaFoldDB" id="A0A5N5QAC4"/>
<dbReference type="GO" id="GO:0004930">
    <property type="term" value="F:G protein-coupled receptor activity"/>
    <property type="evidence" value="ECO:0007669"/>
    <property type="project" value="TreeGrafter"/>
</dbReference>